<evidence type="ECO:0000256" key="7">
    <source>
        <dbReference type="SAM" id="MobiDB-lite"/>
    </source>
</evidence>
<evidence type="ECO:0000256" key="1">
    <source>
        <dbReference type="ARBA" id="ARBA00022485"/>
    </source>
</evidence>
<evidence type="ECO:0000256" key="5">
    <source>
        <dbReference type="ARBA" id="ARBA00023004"/>
    </source>
</evidence>
<dbReference type="SUPFAM" id="SSF55124">
    <property type="entry name" value="Nitrite/Sulfite reductase N-terminal domain-like"/>
    <property type="match status" value="2"/>
</dbReference>
<feature type="compositionally biased region" description="Low complexity" evidence="7">
    <location>
        <begin position="197"/>
        <end position="211"/>
    </location>
</feature>
<feature type="compositionally biased region" description="Polar residues" evidence="7">
    <location>
        <begin position="212"/>
        <end position="224"/>
    </location>
</feature>
<dbReference type="InterPro" id="IPR051329">
    <property type="entry name" value="NIR_SIR_4Fe-4S"/>
</dbReference>
<reference evidence="10" key="1">
    <citation type="journal article" date="2019" name="Int. J. Syst. Evol. Microbiol.">
        <title>The Global Catalogue of Microorganisms (GCM) 10K type strain sequencing project: providing services to taxonomists for standard genome sequencing and annotation.</title>
        <authorList>
            <consortium name="The Broad Institute Genomics Platform"/>
            <consortium name="The Broad Institute Genome Sequencing Center for Infectious Disease"/>
            <person name="Wu L."/>
            <person name="Ma J."/>
        </authorList>
    </citation>
    <scope>NUCLEOTIDE SEQUENCE [LARGE SCALE GENOMIC DNA]</scope>
    <source>
        <strain evidence="10">CGMCC 4.7132</strain>
    </source>
</reference>
<keyword evidence="4" id="KW-0560">Oxidoreductase</keyword>
<protein>
    <submittedName>
        <fullName evidence="9">Precorrin-3B synthase</fullName>
    </submittedName>
</protein>
<dbReference type="Proteomes" id="UP001596004">
    <property type="component" value="Unassembled WGS sequence"/>
</dbReference>
<accession>A0ABV9CN24</accession>
<dbReference type="Gene3D" id="3.90.480.10">
    <property type="entry name" value="Sulfite Reductase Hemoprotein,Domain 2"/>
    <property type="match status" value="1"/>
</dbReference>
<name>A0ABV9CN24_9ACTN</name>
<dbReference type="Gene3D" id="3.30.413.10">
    <property type="entry name" value="Sulfite Reductase Hemoprotein, domain 1"/>
    <property type="match status" value="1"/>
</dbReference>
<evidence type="ECO:0000256" key="4">
    <source>
        <dbReference type="ARBA" id="ARBA00023002"/>
    </source>
</evidence>
<evidence type="ECO:0000313" key="9">
    <source>
        <dbReference type="EMBL" id="MFC4534699.1"/>
    </source>
</evidence>
<keyword evidence="1" id="KW-0004">4Fe-4S</keyword>
<organism evidence="9 10">
    <name type="scientific">Sphaerisporangium dianthi</name>
    <dbReference type="NCBI Taxonomy" id="1436120"/>
    <lineage>
        <taxon>Bacteria</taxon>
        <taxon>Bacillati</taxon>
        <taxon>Actinomycetota</taxon>
        <taxon>Actinomycetes</taxon>
        <taxon>Streptosporangiales</taxon>
        <taxon>Streptosporangiaceae</taxon>
        <taxon>Sphaerisporangium</taxon>
    </lineage>
</organism>
<evidence type="ECO:0000256" key="6">
    <source>
        <dbReference type="ARBA" id="ARBA00023014"/>
    </source>
</evidence>
<feature type="domain" description="Nitrite/Sulfite reductase ferredoxin-like" evidence="8">
    <location>
        <begin position="349"/>
        <end position="410"/>
    </location>
</feature>
<feature type="compositionally biased region" description="Basic and acidic residues" evidence="7">
    <location>
        <begin position="242"/>
        <end position="254"/>
    </location>
</feature>
<dbReference type="Pfam" id="PF03460">
    <property type="entry name" value="NIR_SIR_ferr"/>
    <property type="match status" value="2"/>
</dbReference>
<keyword evidence="5" id="KW-0408">Iron</keyword>
<proteinExistence type="predicted"/>
<feature type="domain" description="Nitrite/Sulfite reductase ferredoxin-like" evidence="8">
    <location>
        <begin position="48"/>
        <end position="107"/>
    </location>
</feature>
<dbReference type="SUPFAM" id="SSF56014">
    <property type="entry name" value="Nitrite and sulphite reductase 4Fe-4S domain-like"/>
    <property type="match status" value="1"/>
</dbReference>
<dbReference type="Gene3D" id="3.90.480.20">
    <property type="match status" value="1"/>
</dbReference>
<evidence type="ECO:0000256" key="2">
    <source>
        <dbReference type="ARBA" id="ARBA00022617"/>
    </source>
</evidence>
<feature type="region of interest" description="Disordered" evidence="7">
    <location>
        <begin position="186"/>
        <end position="254"/>
    </location>
</feature>
<dbReference type="PANTHER" id="PTHR32439:SF9">
    <property type="entry name" value="BLR3264 PROTEIN"/>
    <property type="match status" value="1"/>
</dbReference>
<comment type="caution">
    <text evidence="9">The sequence shown here is derived from an EMBL/GenBank/DDBJ whole genome shotgun (WGS) entry which is preliminary data.</text>
</comment>
<keyword evidence="6" id="KW-0411">Iron-sulfur</keyword>
<gene>
    <name evidence="9" type="ORF">ACFO60_28410</name>
</gene>
<keyword evidence="2" id="KW-0349">Heme</keyword>
<evidence type="ECO:0000256" key="3">
    <source>
        <dbReference type="ARBA" id="ARBA00022723"/>
    </source>
</evidence>
<dbReference type="PANTHER" id="PTHR32439">
    <property type="entry name" value="FERREDOXIN--NITRITE REDUCTASE, CHLOROPLASTIC"/>
    <property type="match status" value="1"/>
</dbReference>
<dbReference type="EMBL" id="JBHSFP010000024">
    <property type="protein sequence ID" value="MFC4534699.1"/>
    <property type="molecule type" value="Genomic_DNA"/>
</dbReference>
<keyword evidence="3" id="KW-0479">Metal-binding</keyword>
<dbReference type="RefSeq" id="WP_380845845.1">
    <property type="nucleotide sequence ID" value="NZ_JBHSFP010000024.1"/>
</dbReference>
<evidence type="ECO:0000259" key="8">
    <source>
        <dbReference type="Pfam" id="PF03460"/>
    </source>
</evidence>
<keyword evidence="10" id="KW-1185">Reference proteome</keyword>
<dbReference type="InterPro" id="IPR036136">
    <property type="entry name" value="Nit/Sulf_reduc_fer-like_dom_sf"/>
</dbReference>
<feature type="region of interest" description="Disordered" evidence="7">
    <location>
        <begin position="1"/>
        <end position="36"/>
    </location>
</feature>
<dbReference type="InterPro" id="IPR005117">
    <property type="entry name" value="NiRdtase/SiRdtase_haem-b_fer"/>
</dbReference>
<evidence type="ECO:0000313" key="10">
    <source>
        <dbReference type="Proteomes" id="UP001596004"/>
    </source>
</evidence>
<feature type="region of interest" description="Disordered" evidence="7">
    <location>
        <begin position="453"/>
        <end position="515"/>
    </location>
</feature>
<dbReference type="InterPro" id="IPR045854">
    <property type="entry name" value="NO2/SO3_Rdtase_4Fe4S_sf"/>
</dbReference>
<sequence length="572" mass="58463">MASAEFSGRPEPTHNGKTTADAHPTPASFTRSRPDACPGALQTHEAADGAIARVRTPGGRLTAGRLRALATAAASYGSGVIELTSRANVQVRGLTAETGRAFAERMAAIGLLPSATHERVRNILAGPLSGVDGRGLADVTPLVDELDDAVLARPALAELPGRFLFALDDGRGDMVPLRADVTLLPIPASAPAPAPPGDSQQQDPAPPGDSQRNQASVRNSQQDRATPPDLHLKQGSPGNPHSARESPENHRQDRTAVEVVLLLAGEDTGLRPGLADAVPAMVAAAEAFLAERAAQKSGAWRITELDDGPARITARLAANAPALRAPAFRAPATPSRLVPSLGPGVVAMADGRAALVVLPPLGRLTSAQAHAVADVAAAGTGEIRLSPWRGIVIPGVPAADAGAWMSRLAAMGLGTEPGSPWAGVTACAGRPGCAKSLADVQADAAYATLRAAHHAGPTPAAKDGPLPAAQSRQHPAAHDQPFPSDQGHPPPTDQGHPVPADQTDPLSADRGHPLPVHWAGCERRCGRPAGPAVLVIATGDGYRIDSTGQAGHHTDLDATAAAITSARSALVR</sequence>